<comment type="similarity">
    <text evidence="1 4">Belongs to the GST superfamily. Kappa family.</text>
</comment>
<dbReference type="Gene3D" id="3.40.30.10">
    <property type="entry name" value="Glutaredoxin"/>
    <property type="match status" value="1"/>
</dbReference>
<protein>
    <recommendedName>
        <fullName evidence="4">Glutathione S-transferase kappa</fullName>
        <ecNumber evidence="4">2.5.1.18</ecNumber>
    </recommendedName>
</protein>
<accession>A0AAI8YTG9</accession>
<dbReference type="GO" id="GO:0005777">
    <property type="term" value="C:peroxisome"/>
    <property type="evidence" value="ECO:0007669"/>
    <property type="project" value="TreeGrafter"/>
</dbReference>
<dbReference type="InterPro" id="IPR014440">
    <property type="entry name" value="HCCAis_GSTk"/>
</dbReference>
<evidence type="ECO:0000256" key="2">
    <source>
        <dbReference type="ARBA" id="ARBA00022679"/>
    </source>
</evidence>
<evidence type="ECO:0000313" key="7">
    <source>
        <dbReference type="EMBL" id="CAK3852109.1"/>
    </source>
</evidence>
<dbReference type="Pfam" id="PF01323">
    <property type="entry name" value="DSBA"/>
    <property type="match status" value="1"/>
</dbReference>
<dbReference type="Proteomes" id="UP001296104">
    <property type="component" value="Unassembled WGS sequence"/>
</dbReference>
<evidence type="ECO:0000256" key="5">
    <source>
        <dbReference type="PIRSR" id="PIRSR006386-1"/>
    </source>
</evidence>
<dbReference type="AlphaFoldDB" id="A0AAI8YTG9"/>
<dbReference type="InterPro" id="IPR036249">
    <property type="entry name" value="Thioredoxin-like_sf"/>
</dbReference>
<dbReference type="GO" id="GO:0004602">
    <property type="term" value="F:glutathione peroxidase activity"/>
    <property type="evidence" value="ECO:0007669"/>
    <property type="project" value="TreeGrafter"/>
</dbReference>
<evidence type="ECO:0000256" key="1">
    <source>
        <dbReference type="ARBA" id="ARBA00006494"/>
    </source>
</evidence>
<name>A0AAI8YTG9_9PEZI</name>
<dbReference type="EC" id="2.5.1.18" evidence="4"/>
<evidence type="ECO:0000313" key="8">
    <source>
        <dbReference type="Proteomes" id="UP001296104"/>
    </source>
</evidence>
<organism evidence="7 8">
    <name type="scientific">Lecanosticta acicola</name>
    <dbReference type="NCBI Taxonomy" id="111012"/>
    <lineage>
        <taxon>Eukaryota</taxon>
        <taxon>Fungi</taxon>
        <taxon>Dikarya</taxon>
        <taxon>Ascomycota</taxon>
        <taxon>Pezizomycotina</taxon>
        <taxon>Dothideomycetes</taxon>
        <taxon>Dothideomycetidae</taxon>
        <taxon>Mycosphaerellales</taxon>
        <taxon>Mycosphaerellaceae</taxon>
        <taxon>Lecanosticta</taxon>
    </lineage>
</organism>
<keyword evidence="7" id="KW-0413">Isomerase</keyword>
<dbReference type="GO" id="GO:0006749">
    <property type="term" value="P:glutathione metabolic process"/>
    <property type="evidence" value="ECO:0007669"/>
    <property type="project" value="TreeGrafter"/>
</dbReference>
<sequence length="236" mass="26015">MDQVQRNPIGSQTTMPGSSKGKINLYVDIVSPFGYMAYWLTRNSPAFQGLDITYTPILLGGLMNATSNRPPLEITNKAQWINSERIRWTKAFRIPMAAEMPNPFPQPTVPTQRALCYISQSHPQLLAKALDALFHAFWVETKTIGKVDVIREALGKALGEQVAEDVVKGLGSEAAKKALKENSDQAFKDGAFGLPWFVATNGKGETEGFWGVDHIGQLLDFLGVEVKREGGYKAML</sequence>
<reference evidence="7" key="1">
    <citation type="submission" date="2023-11" db="EMBL/GenBank/DDBJ databases">
        <authorList>
            <person name="Alioto T."/>
            <person name="Alioto T."/>
            <person name="Gomez Garrido J."/>
        </authorList>
    </citation>
    <scope>NUCLEOTIDE SEQUENCE</scope>
</reference>
<evidence type="ECO:0000259" key="6">
    <source>
        <dbReference type="Pfam" id="PF01323"/>
    </source>
</evidence>
<dbReference type="PIRSF" id="PIRSF006386">
    <property type="entry name" value="HCCAis_GSTk"/>
    <property type="match status" value="1"/>
</dbReference>
<dbReference type="EMBL" id="CAVMBE010000006">
    <property type="protein sequence ID" value="CAK3852109.1"/>
    <property type="molecule type" value="Genomic_DNA"/>
</dbReference>
<evidence type="ECO:0000256" key="4">
    <source>
        <dbReference type="PIRNR" id="PIRNR006386"/>
    </source>
</evidence>
<feature type="domain" description="DSBA-like thioredoxin" evidence="6">
    <location>
        <begin position="23"/>
        <end position="222"/>
    </location>
</feature>
<dbReference type="PANTHER" id="PTHR42943:SF2">
    <property type="entry name" value="GLUTATHIONE S-TRANSFERASE KAPPA 1"/>
    <property type="match status" value="1"/>
</dbReference>
<dbReference type="PANTHER" id="PTHR42943">
    <property type="entry name" value="GLUTATHIONE S-TRANSFERASE KAPPA"/>
    <property type="match status" value="1"/>
</dbReference>
<dbReference type="FunFam" id="3.40.30.10:FF:000096">
    <property type="entry name" value="Glutathione S-transferase kappa"/>
    <property type="match status" value="1"/>
</dbReference>
<evidence type="ECO:0000256" key="3">
    <source>
        <dbReference type="ARBA" id="ARBA00047960"/>
    </source>
</evidence>
<comment type="catalytic activity">
    <reaction evidence="3 4">
        <text>RX + glutathione = an S-substituted glutathione + a halide anion + H(+)</text>
        <dbReference type="Rhea" id="RHEA:16437"/>
        <dbReference type="ChEBI" id="CHEBI:15378"/>
        <dbReference type="ChEBI" id="CHEBI:16042"/>
        <dbReference type="ChEBI" id="CHEBI:17792"/>
        <dbReference type="ChEBI" id="CHEBI:57925"/>
        <dbReference type="ChEBI" id="CHEBI:90779"/>
        <dbReference type="EC" id="2.5.1.18"/>
    </reaction>
</comment>
<gene>
    <name evidence="7" type="ORF">LECACI_7A001676</name>
</gene>
<comment type="caution">
    <text evidence="7">The sequence shown here is derived from an EMBL/GenBank/DDBJ whole genome shotgun (WGS) entry which is preliminary data.</text>
</comment>
<dbReference type="SUPFAM" id="SSF52833">
    <property type="entry name" value="Thioredoxin-like"/>
    <property type="match status" value="1"/>
</dbReference>
<proteinExistence type="inferred from homology"/>
<dbReference type="GO" id="GO:0016853">
    <property type="term" value="F:isomerase activity"/>
    <property type="evidence" value="ECO:0007669"/>
    <property type="project" value="UniProtKB-KW"/>
</dbReference>
<keyword evidence="2 4" id="KW-0808">Transferase</keyword>
<dbReference type="InterPro" id="IPR001853">
    <property type="entry name" value="DSBA-like_thioredoxin_dom"/>
</dbReference>
<dbReference type="GO" id="GO:0004364">
    <property type="term" value="F:glutathione transferase activity"/>
    <property type="evidence" value="ECO:0007669"/>
    <property type="project" value="UniProtKB-UniRule"/>
</dbReference>
<dbReference type="InterPro" id="IPR051924">
    <property type="entry name" value="GST_Kappa/NadH"/>
</dbReference>
<feature type="active site" description="Nucleophile" evidence="5">
    <location>
        <position position="31"/>
    </location>
</feature>
<dbReference type="GO" id="GO:0005739">
    <property type="term" value="C:mitochondrion"/>
    <property type="evidence" value="ECO:0007669"/>
    <property type="project" value="TreeGrafter"/>
</dbReference>
<keyword evidence="8" id="KW-1185">Reference proteome</keyword>